<dbReference type="CDD" id="cd17536">
    <property type="entry name" value="REC_YesN-like"/>
    <property type="match status" value="1"/>
</dbReference>
<reference evidence="9" key="2">
    <citation type="journal article" date="2021" name="PeerJ">
        <title>Extensive microbial diversity within the chicken gut microbiome revealed by metagenomics and culture.</title>
        <authorList>
            <person name="Gilroy R."/>
            <person name="Ravi A."/>
            <person name="Getino M."/>
            <person name="Pursley I."/>
            <person name="Horton D.L."/>
            <person name="Alikhan N.F."/>
            <person name="Baker D."/>
            <person name="Gharbi K."/>
            <person name="Hall N."/>
            <person name="Watson M."/>
            <person name="Adriaenssens E.M."/>
            <person name="Foster-Nyarko E."/>
            <person name="Jarju S."/>
            <person name="Secka A."/>
            <person name="Antonio M."/>
            <person name="Oren A."/>
            <person name="Chaudhuri R.R."/>
            <person name="La Ragione R."/>
            <person name="Hildebrand F."/>
            <person name="Pallen M.J."/>
        </authorList>
    </citation>
    <scope>NUCLEOTIDE SEQUENCE</scope>
    <source>
        <strain evidence="9">ChiSjej6B24-2974</strain>
    </source>
</reference>
<dbReference type="Gene3D" id="3.40.50.2300">
    <property type="match status" value="1"/>
</dbReference>
<name>A0A9D1CVT6_9FIRM</name>
<comment type="caution">
    <text evidence="9">The sequence shown here is derived from an EMBL/GenBank/DDBJ whole genome shotgun (WGS) entry which is preliminary data.</text>
</comment>
<organism evidence="9 10">
    <name type="scientific">Candidatus Pullichristensenella stercorigallinarum</name>
    <dbReference type="NCBI Taxonomy" id="2840909"/>
    <lineage>
        <taxon>Bacteria</taxon>
        <taxon>Bacillati</taxon>
        <taxon>Bacillota</taxon>
        <taxon>Clostridia</taxon>
        <taxon>Candidatus Pullichristensenella</taxon>
    </lineage>
</organism>
<dbReference type="Proteomes" id="UP000824260">
    <property type="component" value="Unassembled WGS sequence"/>
</dbReference>
<evidence type="ECO:0000256" key="2">
    <source>
        <dbReference type="ARBA" id="ARBA00023015"/>
    </source>
</evidence>
<feature type="domain" description="Response regulatory" evidence="8">
    <location>
        <begin position="3"/>
        <end position="120"/>
    </location>
</feature>
<evidence type="ECO:0000256" key="6">
    <source>
        <dbReference type="PROSITE-ProRule" id="PRU00169"/>
    </source>
</evidence>
<dbReference type="EMBL" id="DVFZ01000007">
    <property type="protein sequence ID" value="HIQ81559.1"/>
    <property type="molecule type" value="Genomic_DNA"/>
</dbReference>
<evidence type="ECO:0000313" key="9">
    <source>
        <dbReference type="EMBL" id="HIQ81559.1"/>
    </source>
</evidence>
<keyword evidence="2" id="KW-0805">Transcription regulation</keyword>
<feature type="modified residue" description="4-aspartylphosphate" evidence="6">
    <location>
        <position position="55"/>
    </location>
</feature>
<sequence length="494" mass="55207">MYRILLVDDEMPALRFLQAIIGKYAPDFSVCASYTNGAAALEYLSKYPVDLLITDISMDGMNGIELAQAAREARPDIHILILSGYSEFEYAQGAIRAAVDDYILKPVPIPQITKALKTIREKLDEEAGAKGPALLSALFSGAPFDENLLERLYGGAKYHFALVRWGNLRLLQPPLTGSAPVPLAGAPFSALYGRDDDEQILFMSARTAAGEFQQAVKAYVAQRKPTAWTILFSRRPEPFREIAGFFGRAARQMEKTVVVGRRQFAFLGQGDRQECPRIPAATLKKLDLFMQGGDLKMVKVNFLSLAVDWEKRQVPQLYVYTMVQQIVNLALASRPTLATRQDAVFRDVDELMKYASSYGELMAGLYTVLFDENAPHDKKMTAEDLYACAVRYVREKYAQPISIQHVCAEVGISQTYLSRLFRKFGSTSFNSFLTRCRMESAMSMIRENTDLPLRSIAACVGYDDYAYFSKVFHQYVGCTPSQFASSLKTAPAQP</sequence>
<evidence type="ECO:0000313" key="10">
    <source>
        <dbReference type="Proteomes" id="UP000824260"/>
    </source>
</evidence>
<dbReference type="Pfam" id="PF00072">
    <property type="entry name" value="Response_reg"/>
    <property type="match status" value="1"/>
</dbReference>
<proteinExistence type="predicted"/>
<dbReference type="PROSITE" id="PS01124">
    <property type="entry name" value="HTH_ARAC_FAMILY_2"/>
    <property type="match status" value="1"/>
</dbReference>
<dbReference type="SMART" id="SM00448">
    <property type="entry name" value="REC"/>
    <property type="match status" value="1"/>
</dbReference>
<dbReference type="Pfam" id="PF12833">
    <property type="entry name" value="HTH_18"/>
    <property type="match status" value="1"/>
</dbReference>
<evidence type="ECO:0000256" key="4">
    <source>
        <dbReference type="ARBA" id="ARBA00023163"/>
    </source>
</evidence>
<dbReference type="InterPro" id="IPR011006">
    <property type="entry name" value="CheY-like_superfamily"/>
</dbReference>
<comment type="function">
    <text evidence="5">May play the central regulatory role in sporulation. It may be an element of the effector pathway responsible for the activation of sporulation genes in response to nutritional stress. Spo0A may act in concert with spo0H (a sigma factor) to control the expression of some genes that are critical to the sporulation process.</text>
</comment>
<gene>
    <name evidence="9" type="ORF">IAA52_00470</name>
</gene>
<dbReference type="Gene3D" id="1.10.10.60">
    <property type="entry name" value="Homeodomain-like"/>
    <property type="match status" value="2"/>
</dbReference>
<keyword evidence="3" id="KW-0238">DNA-binding</keyword>
<dbReference type="InterPro" id="IPR018060">
    <property type="entry name" value="HTH_AraC"/>
</dbReference>
<evidence type="ECO:0000259" key="8">
    <source>
        <dbReference type="PROSITE" id="PS50110"/>
    </source>
</evidence>
<dbReference type="AlphaFoldDB" id="A0A9D1CVT6"/>
<dbReference type="InterPro" id="IPR001789">
    <property type="entry name" value="Sig_transdc_resp-reg_receiver"/>
</dbReference>
<dbReference type="GO" id="GO:0043565">
    <property type="term" value="F:sequence-specific DNA binding"/>
    <property type="evidence" value="ECO:0007669"/>
    <property type="project" value="InterPro"/>
</dbReference>
<evidence type="ECO:0000256" key="1">
    <source>
        <dbReference type="ARBA" id="ARBA00018672"/>
    </source>
</evidence>
<evidence type="ECO:0000256" key="3">
    <source>
        <dbReference type="ARBA" id="ARBA00023125"/>
    </source>
</evidence>
<dbReference type="SUPFAM" id="SSF46689">
    <property type="entry name" value="Homeodomain-like"/>
    <property type="match status" value="2"/>
</dbReference>
<dbReference type="SMART" id="SM00342">
    <property type="entry name" value="HTH_ARAC"/>
    <property type="match status" value="1"/>
</dbReference>
<protein>
    <recommendedName>
        <fullName evidence="1">Stage 0 sporulation protein A homolog</fullName>
    </recommendedName>
</protein>
<dbReference type="GO" id="GO:0003700">
    <property type="term" value="F:DNA-binding transcription factor activity"/>
    <property type="evidence" value="ECO:0007669"/>
    <property type="project" value="InterPro"/>
</dbReference>
<evidence type="ECO:0000259" key="7">
    <source>
        <dbReference type="PROSITE" id="PS01124"/>
    </source>
</evidence>
<dbReference type="InterPro" id="IPR009057">
    <property type="entry name" value="Homeodomain-like_sf"/>
</dbReference>
<reference evidence="9" key="1">
    <citation type="submission" date="2020-10" db="EMBL/GenBank/DDBJ databases">
        <authorList>
            <person name="Gilroy R."/>
        </authorList>
    </citation>
    <scope>NUCLEOTIDE SEQUENCE</scope>
    <source>
        <strain evidence="9">ChiSjej6B24-2974</strain>
    </source>
</reference>
<dbReference type="PANTHER" id="PTHR43280:SF10">
    <property type="entry name" value="REGULATORY PROTEIN POCR"/>
    <property type="match status" value="1"/>
</dbReference>
<evidence type="ECO:0000256" key="5">
    <source>
        <dbReference type="ARBA" id="ARBA00024867"/>
    </source>
</evidence>
<dbReference type="PANTHER" id="PTHR43280">
    <property type="entry name" value="ARAC-FAMILY TRANSCRIPTIONAL REGULATOR"/>
    <property type="match status" value="1"/>
</dbReference>
<accession>A0A9D1CVT6</accession>
<dbReference type="GO" id="GO:0000160">
    <property type="term" value="P:phosphorelay signal transduction system"/>
    <property type="evidence" value="ECO:0007669"/>
    <property type="project" value="InterPro"/>
</dbReference>
<keyword evidence="4" id="KW-0804">Transcription</keyword>
<dbReference type="SUPFAM" id="SSF52172">
    <property type="entry name" value="CheY-like"/>
    <property type="match status" value="1"/>
</dbReference>
<keyword evidence="6" id="KW-0597">Phosphoprotein</keyword>
<feature type="domain" description="HTH araC/xylS-type" evidence="7">
    <location>
        <begin position="387"/>
        <end position="486"/>
    </location>
</feature>
<dbReference type="PROSITE" id="PS50110">
    <property type="entry name" value="RESPONSE_REGULATORY"/>
    <property type="match status" value="1"/>
</dbReference>